<evidence type="ECO:0000313" key="5">
    <source>
        <dbReference type="Proteomes" id="UP000265768"/>
    </source>
</evidence>
<protein>
    <submittedName>
        <fullName evidence="4">Branched-chain amino acid ABC transporter substrate-binding protein</fullName>
    </submittedName>
</protein>
<dbReference type="Gene3D" id="3.40.50.2300">
    <property type="match status" value="2"/>
</dbReference>
<dbReference type="CDD" id="cd06342">
    <property type="entry name" value="PBP1_ABC_LIVBP-like"/>
    <property type="match status" value="1"/>
</dbReference>
<comment type="similarity">
    <text evidence="1">Belongs to the leucine-binding protein family.</text>
</comment>
<dbReference type="InterPro" id="IPR028082">
    <property type="entry name" value="Peripla_BP_I"/>
</dbReference>
<dbReference type="PANTHER" id="PTHR47151:SF2">
    <property type="entry name" value="AMINO ACID BINDING PROTEIN"/>
    <property type="match status" value="1"/>
</dbReference>
<dbReference type="OrthoDB" id="7337537at2"/>
<sequence>MAISLGLAACGGGSGGGKGGEGATELTIGVMGDLTGPDRALVIPPANGAELAVEEYNKKNPKVKVKLKRYDTQGKAEQAVNQVNQAIKKDKIAALIGPAFSSESRAVNPILQTNKIPSVTPSATATDLGKSGWKYWHRVVANDDAQGPQLAEFVLRTAQPKKAFMLSDQGEYGVGLAKSVGDTMKAKGVQIAEDKVDAQASDVSSTVAKIKSFQPDFIFAGGYYSFTGKMLKQIRDAGITALYASGDGSVDPALVDAAGKEQADNVVLSCACKIPFKSTATELKTFADAYKAKWNTDPLIYGTEGYDAANAILKAIEAGATTSEQINEKLKATDFAGVSKQIKFQENGEIATSLIYVYKVTKGEISLLGEADKAALQ</sequence>
<dbReference type="PANTHER" id="PTHR47151">
    <property type="entry name" value="LEU/ILE/VAL-BINDING ABC TRANSPORTER SUBUNIT"/>
    <property type="match status" value="1"/>
</dbReference>
<evidence type="ECO:0000259" key="3">
    <source>
        <dbReference type="Pfam" id="PF13458"/>
    </source>
</evidence>
<feature type="domain" description="Leucine-binding protein" evidence="3">
    <location>
        <begin position="26"/>
        <end position="363"/>
    </location>
</feature>
<evidence type="ECO:0000256" key="2">
    <source>
        <dbReference type="ARBA" id="ARBA00022729"/>
    </source>
</evidence>
<keyword evidence="5" id="KW-1185">Reference proteome</keyword>
<organism evidence="4 5">
    <name type="scientific">Bailinhaonella thermotolerans</name>
    <dbReference type="NCBI Taxonomy" id="1070861"/>
    <lineage>
        <taxon>Bacteria</taxon>
        <taxon>Bacillati</taxon>
        <taxon>Actinomycetota</taxon>
        <taxon>Actinomycetes</taxon>
        <taxon>Streptosporangiales</taxon>
        <taxon>Streptosporangiaceae</taxon>
        <taxon>Bailinhaonella</taxon>
    </lineage>
</organism>
<accession>A0A3A4A9X8</accession>
<dbReference type="InterPro" id="IPR028081">
    <property type="entry name" value="Leu-bd"/>
</dbReference>
<evidence type="ECO:0000256" key="1">
    <source>
        <dbReference type="ARBA" id="ARBA00010062"/>
    </source>
</evidence>
<dbReference type="Pfam" id="PF13458">
    <property type="entry name" value="Peripla_BP_6"/>
    <property type="match status" value="1"/>
</dbReference>
<comment type="caution">
    <text evidence="4">The sequence shown here is derived from an EMBL/GenBank/DDBJ whole genome shotgun (WGS) entry which is preliminary data.</text>
</comment>
<dbReference type="Proteomes" id="UP000265768">
    <property type="component" value="Unassembled WGS sequence"/>
</dbReference>
<name>A0A3A4A9X8_9ACTN</name>
<reference evidence="4 5" key="1">
    <citation type="submission" date="2018-09" db="EMBL/GenBank/DDBJ databases">
        <title>YIM 75507 draft genome.</title>
        <authorList>
            <person name="Tang S."/>
            <person name="Feng Y."/>
        </authorList>
    </citation>
    <scope>NUCLEOTIDE SEQUENCE [LARGE SCALE GENOMIC DNA]</scope>
    <source>
        <strain evidence="4 5">YIM 75507</strain>
    </source>
</reference>
<evidence type="ECO:0000313" key="4">
    <source>
        <dbReference type="EMBL" id="RJL24849.1"/>
    </source>
</evidence>
<dbReference type="AlphaFoldDB" id="A0A3A4A9X8"/>
<dbReference type="SUPFAM" id="SSF53822">
    <property type="entry name" value="Periplasmic binding protein-like I"/>
    <property type="match status" value="1"/>
</dbReference>
<keyword evidence="2" id="KW-0732">Signal</keyword>
<gene>
    <name evidence="4" type="ORF">D5H75_28435</name>
</gene>
<proteinExistence type="inferred from homology"/>
<dbReference type="EMBL" id="QZEY01000014">
    <property type="protein sequence ID" value="RJL24849.1"/>
    <property type="molecule type" value="Genomic_DNA"/>
</dbReference>